<comment type="caution">
    <text evidence="2">The sequence shown here is derived from an EMBL/GenBank/DDBJ whole genome shotgun (WGS) entry which is preliminary data.</text>
</comment>
<gene>
    <name evidence="2" type="ORF">B808_1040</name>
</gene>
<evidence type="ECO:0000313" key="3">
    <source>
        <dbReference type="Proteomes" id="UP000019474"/>
    </source>
</evidence>
<keyword evidence="1" id="KW-0812">Transmembrane</keyword>
<accession>W9EFK9</accession>
<keyword evidence="1" id="KW-1133">Transmembrane helix</keyword>
<dbReference type="Proteomes" id="UP000019474">
    <property type="component" value="Unassembled WGS sequence"/>
</dbReference>
<evidence type="ECO:0000313" key="2">
    <source>
        <dbReference type="EMBL" id="ETO40051.1"/>
    </source>
</evidence>
<dbReference type="EMBL" id="ALXG01000043">
    <property type="protein sequence ID" value="ETO40051.1"/>
    <property type="molecule type" value="Genomic_DNA"/>
</dbReference>
<evidence type="ECO:0000256" key="1">
    <source>
        <dbReference type="SAM" id="Phobius"/>
    </source>
</evidence>
<organism evidence="2 3">
    <name type="scientific">Fructilactobacillus florum 8D</name>
    <dbReference type="NCBI Taxonomy" id="1221538"/>
    <lineage>
        <taxon>Bacteria</taxon>
        <taxon>Bacillati</taxon>
        <taxon>Bacillota</taxon>
        <taxon>Bacilli</taxon>
        <taxon>Lactobacillales</taxon>
        <taxon>Lactobacillaceae</taxon>
        <taxon>Fructilactobacillus</taxon>
    </lineage>
</organism>
<name>W9EFK9_9LACO</name>
<proteinExistence type="predicted"/>
<feature type="transmembrane region" description="Helical" evidence="1">
    <location>
        <begin position="12"/>
        <end position="37"/>
    </location>
</feature>
<dbReference type="PATRIC" id="fig|1221538.3.peg.1046"/>
<dbReference type="AlphaFoldDB" id="W9EFK9"/>
<reference evidence="2 3" key="1">
    <citation type="submission" date="2012-08" db="EMBL/GenBank/DDBJ databases">
        <title>Genome sequencing of Lactobacillus florum 8D.</title>
        <authorList>
            <person name="Kim E.B."/>
            <person name="Marco M.L."/>
        </authorList>
    </citation>
    <scope>NUCLEOTIDE SEQUENCE [LARGE SCALE GENOMIC DNA]</scope>
    <source>
        <strain evidence="2 3">8D</strain>
    </source>
</reference>
<keyword evidence="3" id="KW-1185">Reference proteome</keyword>
<protein>
    <submittedName>
        <fullName evidence="2">Uncharacterized protein</fullName>
    </submittedName>
</protein>
<sequence>MLLELLLSAKTGLTVLAALTANVTVVKLAIIIFFIFII</sequence>
<keyword evidence="1" id="KW-0472">Membrane</keyword>